<dbReference type="InterPro" id="IPR038797">
    <property type="entry name" value="Fltp"/>
</dbReference>
<proteinExistence type="inferred from homology"/>
<sequence>MNKTSGSGGGGGGGGGGSFSIRVLERQTEMKMMLLSYFNVGHVGYNKQTIDLSHAQVTYIYIYLSKAHHMLAAINIIAAQAAAAAAPGCFSRRDDDDDDDDDEVKCKFERVKIYMTHGGNEKSGQGFEKAYTAKRLGNWELPKCYPPRPRANRGATKFVANDRGHLLDCSKIVKQNPWGYFRSTYELPDKLTREFAGKYHECMLARYKWRSFPRKTVVCHEGRTPSPNLDELYKRPQCPTKCETIKPLLSSDKAMLLHPCEKKPEPLDLEYTPGDFTPYTQQHPSRQHLLDNKYRRDHGLEPELTLNKLYLAEPKPETFNISDVKLSSPLPQSRGFINSSLSPRIDSQDLAICNLLDKERKQKMPPARSITEKPNERCPSPVVPAYANFELAKRMHQDNLDHQPLPDCVTDAAFRKLQLDGSNLDLDLPPIATGVGVKTYKAGPTHCTKMKIYRPKTSGPKSRTYNADDNLRSFSATGGEKKKIGAMDLAICWDYKPTQEPLPARHIDGTNESAGPAVFTCVKTPSEGSPQNTGRSAGVFSNTLGEVGFFEKDLLRRKLDFSGRRLDPSANEDSHLTLCRPISRYQGVSRDDPVCTRRHGTPLNSYNKQYQSTPNILNDPEYKALREKYLGDECDILQAPKESSCKRNNFLTKARSRFCHKVGPTPACCSQHCEPPMRRIPCKAAFRAGIPHYNAAGDILSSDSGCSSGSHHSQKVLVIPRPREPYAKRNYNIGTLVPPFKTFGGGAKEVGYPEHWRLASVYQHAYKPLEHRRRPLLHSDFFDNNHCWRCYFKTSSTVIENCFQLPLITRSILSLKDTKDIKERCDGEPRHYQSSSAQIKTHRIQRTWRRSMVVKNHLLTRDVLRLSDRSRGQRP</sequence>
<dbReference type="PANTHER" id="PTHR34639:SF1">
    <property type="entry name" value="PROTEIN FLATTOP"/>
    <property type="match status" value="1"/>
</dbReference>
<feature type="region of interest" description="Disordered" evidence="3">
    <location>
        <begin position="362"/>
        <end position="381"/>
    </location>
</feature>
<comment type="similarity">
    <text evidence="1">Belongs to the Flattop family.</text>
</comment>
<evidence type="ECO:0000313" key="6">
    <source>
        <dbReference type="Proteomes" id="UP000092445"/>
    </source>
</evidence>
<dbReference type="GO" id="GO:0044782">
    <property type="term" value="P:cilium organization"/>
    <property type="evidence" value="ECO:0007669"/>
    <property type="project" value="TreeGrafter"/>
</dbReference>
<feature type="domain" description="DUF4812" evidence="4">
    <location>
        <begin position="717"/>
        <end position="779"/>
    </location>
</feature>
<dbReference type="Pfam" id="PF16071">
    <property type="entry name" value="DUF4812"/>
    <property type="match status" value="1"/>
</dbReference>
<reference evidence="5" key="2">
    <citation type="submission" date="2020-05" db="UniProtKB">
        <authorList>
            <consortium name="EnsemblMetazoa"/>
        </authorList>
    </citation>
    <scope>IDENTIFICATION</scope>
    <source>
        <strain evidence="5">IAEA</strain>
    </source>
</reference>
<dbReference type="GO" id="GO:0036064">
    <property type="term" value="C:ciliary basal body"/>
    <property type="evidence" value="ECO:0007669"/>
    <property type="project" value="TreeGrafter"/>
</dbReference>
<keyword evidence="6" id="KW-1185">Reference proteome</keyword>
<dbReference type="InterPro" id="IPR032084">
    <property type="entry name" value="DUF4812"/>
</dbReference>
<dbReference type="EnsemblMetazoa" id="GPAI012296-RA">
    <property type="protein sequence ID" value="GPAI012296-PA"/>
    <property type="gene ID" value="GPAI012296"/>
</dbReference>
<evidence type="ECO:0000259" key="4">
    <source>
        <dbReference type="Pfam" id="PF16071"/>
    </source>
</evidence>
<name>A0A1A9ZEL4_GLOPL</name>
<dbReference type="Proteomes" id="UP000092445">
    <property type="component" value="Unassembled WGS sequence"/>
</dbReference>
<dbReference type="PANTHER" id="PTHR34639">
    <property type="entry name" value="PROTEIN FLATTOP"/>
    <property type="match status" value="1"/>
</dbReference>
<evidence type="ECO:0000256" key="3">
    <source>
        <dbReference type="SAM" id="MobiDB-lite"/>
    </source>
</evidence>
<protein>
    <recommendedName>
        <fullName evidence="2">Cilia- and flagella-associated protein 126</fullName>
    </recommendedName>
</protein>
<accession>A0A1A9ZEL4</accession>
<organism evidence="5 6">
    <name type="scientific">Glossina pallidipes</name>
    <name type="common">Tsetse fly</name>
    <dbReference type="NCBI Taxonomy" id="7398"/>
    <lineage>
        <taxon>Eukaryota</taxon>
        <taxon>Metazoa</taxon>
        <taxon>Ecdysozoa</taxon>
        <taxon>Arthropoda</taxon>
        <taxon>Hexapoda</taxon>
        <taxon>Insecta</taxon>
        <taxon>Pterygota</taxon>
        <taxon>Neoptera</taxon>
        <taxon>Endopterygota</taxon>
        <taxon>Diptera</taxon>
        <taxon>Brachycera</taxon>
        <taxon>Muscomorpha</taxon>
        <taxon>Hippoboscoidea</taxon>
        <taxon>Glossinidae</taxon>
        <taxon>Glossina</taxon>
    </lineage>
</organism>
<evidence type="ECO:0000256" key="2">
    <source>
        <dbReference type="ARBA" id="ARBA00033306"/>
    </source>
</evidence>
<dbReference type="Pfam" id="PF22611">
    <property type="entry name" value="CFAP126"/>
    <property type="match status" value="1"/>
</dbReference>
<evidence type="ECO:0000256" key="1">
    <source>
        <dbReference type="ARBA" id="ARBA00009887"/>
    </source>
</evidence>
<dbReference type="VEuPathDB" id="VectorBase:GPAI012296"/>
<dbReference type="CDD" id="cd23705">
    <property type="entry name" value="Flattop"/>
    <property type="match status" value="1"/>
</dbReference>
<dbReference type="STRING" id="7398.A0A1A9ZEL4"/>
<reference evidence="6" key="1">
    <citation type="submission" date="2014-03" db="EMBL/GenBank/DDBJ databases">
        <authorList>
            <person name="Aksoy S."/>
            <person name="Warren W."/>
            <person name="Wilson R.K."/>
        </authorList>
    </citation>
    <scope>NUCLEOTIDE SEQUENCE [LARGE SCALE GENOMIC DNA]</scope>
    <source>
        <strain evidence="6">IAEA</strain>
    </source>
</reference>
<evidence type="ECO:0000313" key="5">
    <source>
        <dbReference type="EnsemblMetazoa" id="GPAI012296-PA"/>
    </source>
</evidence>
<dbReference type="AlphaFoldDB" id="A0A1A9ZEL4"/>